<proteinExistence type="predicted"/>
<evidence type="ECO:0000313" key="2">
    <source>
        <dbReference type="Proteomes" id="UP000276133"/>
    </source>
</evidence>
<comment type="caution">
    <text evidence="1">The sequence shown here is derived from an EMBL/GenBank/DDBJ whole genome shotgun (WGS) entry which is preliminary data.</text>
</comment>
<dbReference type="OrthoDB" id="2357150at2759"/>
<keyword evidence="1" id="KW-0436">Ligase</keyword>
<dbReference type="SUPFAM" id="SSF48452">
    <property type="entry name" value="TPR-like"/>
    <property type="match status" value="1"/>
</dbReference>
<evidence type="ECO:0000313" key="1">
    <source>
        <dbReference type="EMBL" id="RNA06087.1"/>
    </source>
</evidence>
<organism evidence="1 2">
    <name type="scientific">Brachionus plicatilis</name>
    <name type="common">Marine rotifer</name>
    <name type="synonym">Brachionus muelleri</name>
    <dbReference type="NCBI Taxonomy" id="10195"/>
    <lineage>
        <taxon>Eukaryota</taxon>
        <taxon>Metazoa</taxon>
        <taxon>Spiralia</taxon>
        <taxon>Gnathifera</taxon>
        <taxon>Rotifera</taxon>
        <taxon>Eurotatoria</taxon>
        <taxon>Monogononta</taxon>
        <taxon>Pseudotrocha</taxon>
        <taxon>Ploima</taxon>
        <taxon>Brachionidae</taxon>
        <taxon>Brachionus</taxon>
    </lineage>
</organism>
<accession>A0A3M7Q3V4</accession>
<reference evidence="1 2" key="1">
    <citation type="journal article" date="2018" name="Sci. Rep.">
        <title>Genomic signatures of local adaptation to the degree of environmental predictability in rotifers.</title>
        <authorList>
            <person name="Franch-Gras L."/>
            <person name="Hahn C."/>
            <person name="Garcia-Roger E.M."/>
            <person name="Carmona M.J."/>
            <person name="Serra M."/>
            <person name="Gomez A."/>
        </authorList>
    </citation>
    <scope>NUCLEOTIDE SEQUENCE [LARGE SCALE GENOMIC DNA]</scope>
    <source>
        <strain evidence="1">HYR1</strain>
    </source>
</reference>
<dbReference type="STRING" id="10195.A0A3M7Q3V4"/>
<keyword evidence="2" id="KW-1185">Reference proteome</keyword>
<feature type="non-terminal residue" evidence="1">
    <location>
        <position position="333"/>
    </location>
</feature>
<dbReference type="EMBL" id="REGN01007495">
    <property type="protein sequence ID" value="RNA06087.1"/>
    <property type="molecule type" value="Genomic_DNA"/>
</dbReference>
<dbReference type="Gene3D" id="1.25.40.10">
    <property type="entry name" value="Tetratricopeptide repeat domain"/>
    <property type="match status" value="1"/>
</dbReference>
<dbReference type="AlphaFoldDB" id="A0A3M7Q3V4"/>
<dbReference type="InterPro" id="IPR011990">
    <property type="entry name" value="TPR-like_helical_dom_sf"/>
</dbReference>
<protein>
    <submittedName>
        <fullName evidence="1">E3 SUMO-ligase 2-like</fullName>
    </submittedName>
</protein>
<gene>
    <name evidence="1" type="ORF">BpHYR1_022734</name>
</gene>
<dbReference type="Proteomes" id="UP000276133">
    <property type="component" value="Unassembled WGS sequence"/>
</dbReference>
<dbReference type="GO" id="GO:0016874">
    <property type="term" value="F:ligase activity"/>
    <property type="evidence" value="ECO:0007669"/>
    <property type="project" value="UniProtKB-KW"/>
</dbReference>
<sequence>MMFKTKFELDKHVGKILMRARTDSDKNKEGLKIAKLYFDIKEYETADFYLTNYLSEFTFDSFAWKLKAEIAEMSEKNWTKAIDYYIKSFKSNDESDSKLLLKICNCFIQTEKFDFVKAKEWLDRAIKMFPNDKIIINLQEKLFNNIELLGEKELNQWETFLIDAINENCSDQEVNLKFINISLKSKNYSKAFKHLIKIEYKSLFERDSKWSGFLFNLINSYIENQEEFNKFDKSTKLIFYLMAINYITSQIFGSIQKDDLLVLKQNFLRLDKFITKFESEKLLNLNENFGKIVYNEIISQYLYILGLLFLKHETNETDDMSPDEKIFSNETKA</sequence>
<name>A0A3M7Q3V4_BRAPC</name>